<dbReference type="PRINTS" id="PR00725">
    <property type="entry name" value="DADACBPTASE1"/>
</dbReference>
<feature type="active site" evidence="7">
    <location>
        <position position="124"/>
    </location>
</feature>
<evidence type="ECO:0000256" key="3">
    <source>
        <dbReference type="ARBA" id="ARBA00022801"/>
    </source>
</evidence>
<reference evidence="14 15" key="1">
    <citation type="submission" date="2021-10" db="EMBL/GenBank/DDBJ databases">
        <title>Anaerobic single-cell dispensing facilitates the cultivation of human gut bacteria.</title>
        <authorList>
            <person name="Afrizal A."/>
        </authorList>
    </citation>
    <scope>NUCLEOTIDE SEQUENCE [LARGE SCALE GENOMIC DNA]</scope>
    <source>
        <strain evidence="14 15">CLA-AA-H224</strain>
    </source>
</reference>
<feature type="active site" description="Acyl-ester intermediate" evidence="7">
    <location>
        <position position="63"/>
    </location>
</feature>
<feature type="signal peptide" evidence="12">
    <location>
        <begin position="1"/>
        <end position="27"/>
    </location>
</feature>
<dbReference type="Pfam" id="PF08239">
    <property type="entry name" value="SH3_3"/>
    <property type="match status" value="1"/>
</dbReference>
<dbReference type="PROSITE" id="PS51781">
    <property type="entry name" value="SH3B"/>
    <property type="match status" value="1"/>
</dbReference>
<dbReference type="InterPro" id="IPR012338">
    <property type="entry name" value="Beta-lactam/transpept-like"/>
</dbReference>
<accession>A0AAE3E5P3</accession>
<evidence type="ECO:0000256" key="12">
    <source>
        <dbReference type="SAM" id="SignalP"/>
    </source>
</evidence>
<proteinExistence type="inferred from homology"/>
<dbReference type="SUPFAM" id="SSF56601">
    <property type="entry name" value="beta-lactamase/transpeptidase-like"/>
    <property type="match status" value="1"/>
</dbReference>
<feature type="compositionally biased region" description="Low complexity" evidence="10">
    <location>
        <begin position="394"/>
        <end position="404"/>
    </location>
</feature>
<dbReference type="InterPro" id="IPR018044">
    <property type="entry name" value="Peptidase_S11"/>
</dbReference>
<dbReference type="Proteomes" id="UP001198200">
    <property type="component" value="Unassembled WGS sequence"/>
</dbReference>
<evidence type="ECO:0000256" key="1">
    <source>
        <dbReference type="ARBA" id="ARBA00007164"/>
    </source>
</evidence>
<evidence type="ECO:0000313" key="14">
    <source>
        <dbReference type="EMBL" id="MCC2222330.1"/>
    </source>
</evidence>
<feature type="chain" id="PRO_5042150571" evidence="12">
    <location>
        <begin position="28"/>
        <end position="632"/>
    </location>
</feature>
<protein>
    <submittedName>
        <fullName evidence="14">SH3 domain-containing protein</fullName>
    </submittedName>
</protein>
<dbReference type="PANTHER" id="PTHR21581">
    <property type="entry name" value="D-ALANYL-D-ALANINE CARBOXYPEPTIDASE"/>
    <property type="match status" value="1"/>
</dbReference>
<evidence type="ECO:0000256" key="4">
    <source>
        <dbReference type="ARBA" id="ARBA00022960"/>
    </source>
</evidence>
<dbReference type="GO" id="GO:0009002">
    <property type="term" value="F:serine-type D-Ala-D-Ala carboxypeptidase activity"/>
    <property type="evidence" value="ECO:0007669"/>
    <property type="project" value="InterPro"/>
</dbReference>
<keyword evidence="15" id="KW-1185">Reference proteome</keyword>
<dbReference type="InterPro" id="IPR003646">
    <property type="entry name" value="SH3-like_bac-type"/>
</dbReference>
<keyword evidence="6" id="KW-0961">Cell wall biogenesis/degradation</keyword>
<feature type="binding site" evidence="8">
    <location>
        <position position="234"/>
    </location>
    <ligand>
        <name>substrate</name>
    </ligand>
</feature>
<dbReference type="PANTHER" id="PTHR21581:SF6">
    <property type="entry name" value="TRAFFICKING PROTEIN PARTICLE COMPLEX SUBUNIT 12"/>
    <property type="match status" value="1"/>
</dbReference>
<evidence type="ECO:0000256" key="7">
    <source>
        <dbReference type="PIRSR" id="PIRSR618044-1"/>
    </source>
</evidence>
<dbReference type="Pfam" id="PF00768">
    <property type="entry name" value="Peptidase_S11"/>
    <property type="match status" value="1"/>
</dbReference>
<feature type="transmembrane region" description="Helical" evidence="11">
    <location>
        <begin position="450"/>
        <end position="473"/>
    </location>
</feature>
<evidence type="ECO:0000313" key="15">
    <source>
        <dbReference type="Proteomes" id="UP001198200"/>
    </source>
</evidence>
<evidence type="ECO:0000256" key="11">
    <source>
        <dbReference type="SAM" id="Phobius"/>
    </source>
</evidence>
<dbReference type="InterPro" id="IPR001967">
    <property type="entry name" value="Peptidase_S11_N"/>
</dbReference>
<dbReference type="AlphaFoldDB" id="A0AAE3E5P3"/>
<gene>
    <name evidence="14" type="ORF">LKD48_11910</name>
</gene>
<feature type="region of interest" description="Disordered" evidence="10">
    <location>
        <begin position="513"/>
        <end position="632"/>
    </location>
</feature>
<keyword evidence="4" id="KW-0133">Cell shape</keyword>
<feature type="compositionally biased region" description="Basic and acidic residues" evidence="10">
    <location>
        <begin position="537"/>
        <end position="550"/>
    </location>
</feature>
<dbReference type="GO" id="GO:0071555">
    <property type="term" value="P:cell wall organization"/>
    <property type="evidence" value="ECO:0007669"/>
    <property type="project" value="UniProtKB-KW"/>
</dbReference>
<name>A0AAE3E5P3_9FIRM</name>
<keyword evidence="5" id="KW-0573">Peptidoglycan synthesis</keyword>
<keyword evidence="2 12" id="KW-0732">Signal</keyword>
<evidence type="ECO:0000256" key="10">
    <source>
        <dbReference type="SAM" id="MobiDB-lite"/>
    </source>
</evidence>
<sequence>MKQTMKRITAVLVAVCLCMLSVVSVFAQQDGPDVKAEAYCVINRKDGSIVYSKNMDDRYYPASITKIMTALVTLEHCTDLDDTVVFNSEVMDSISSNSSTLNPVAILDEEMTVRDALFGLMLNSANECASALAVYTAGSIDAFVEMMNEKAQELGAVNTHYMNAHGLDDDDHYTTAHDMAIIFDAALKNDVFRYVDSTATYTIPATNKYGERNCTSTNQLINGARPYEGVYAGKTGHTAKAGRTLVTAAYRDGMDLICVIMKSDNDNFYSDTETLFDHAFLKVQGNEQEVYAAADDSVMAQNDLASGLNVRQYPSTSAPRIASLMPGAAVHRIGTFGNWSQVETPNGVGYVSSQYLIFQDGTPVGTYEVVNTLTDDQKSAAPVLASQESDEAEVTSSEESVEATQPESQAQENESNEAETNAQNQQVTTVAAGPTIPQQTYRYQLTINNLTMVIIGVIFAIAIVVAILAVTLIRRRNKDDDDDVYEQEAGNDEEKAIVPTPISAQEKVQRAQKTAKAHVKQSAKEQAARKKAAKNKRPIEEAKEESKEEAVPVQDTHTVWEPQEIEEAEWDNDPEHENAEDEGFVDESGEETLQEYEDEYQEEAYDDYDEYEEYSDEDDWGDEILEDDWDEE</sequence>
<organism evidence="14 15">
    <name type="scientific">Anthropogastromicrobium aceti</name>
    <dbReference type="NCBI Taxonomy" id="2981768"/>
    <lineage>
        <taxon>Bacteria</taxon>
        <taxon>Bacillati</taxon>
        <taxon>Bacillota</taxon>
        <taxon>Clostridia</taxon>
        <taxon>Lachnospirales</taxon>
        <taxon>Lachnospiraceae</taxon>
        <taxon>Anthropogastromicrobium</taxon>
    </lineage>
</organism>
<feature type="domain" description="SH3b" evidence="13">
    <location>
        <begin position="293"/>
        <end position="360"/>
    </location>
</feature>
<dbReference type="Gene3D" id="2.30.30.40">
    <property type="entry name" value="SH3 Domains"/>
    <property type="match status" value="1"/>
</dbReference>
<keyword evidence="11" id="KW-0472">Membrane</keyword>
<evidence type="ECO:0000256" key="2">
    <source>
        <dbReference type="ARBA" id="ARBA00022729"/>
    </source>
</evidence>
<dbReference type="RefSeq" id="WP_308732102.1">
    <property type="nucleotide sequence ID" value="NZ_JAJEQN010000032.1"/>
</dbReference>
<feature type="region of interest" description="Disordered" evidence="10">
    <location>
        <begin position="380"/>
        <end position="431"/>
    </location>
</feature>
<comment type="similarity">
    <text evidence="1 9">Belongs to the peptidase S11 family.</text>
</comment>
<feature type="active site" description="Proton acceptor" evidence="7">
    <location>
        <position position="66"/>
    </location>
</feature>
<dbReference type="Gene3D" id="3.40.710.10">
    <property type="entry name" value="DD-peptidase/beta-lactamase superfamily"/>
    <property type="match status" value="1"/>
</dbReference>
<dbReference type="GO" id="GO:0009252">
    <property type="term" value="P:peptidoglycan biosynthetic process"/>
    <property type="evidence" value="ECO:0007669"/>
    <property type="project" value="UniProtKB-KW"/>
</dbReference>
<keyword evidence="11" id="KW-0812">Transmembrane</keyword>
<evidence type="ECO:0000256" key="5">
    <source>
        <dbReference type="ARBA" id="ARBA00022984"/>
    </source>
</evidence>
<keyword evidence="11" id="KW-1133">Transmembrane helix</keyword>
<dbReference type="GO" id="GO:0006508">
    <property type="term" value="P:proteolysis"/>
    <property type="evidence" value="ECO:0007669"/>
    <property type="project" value="InterPro"/>
</dbReference>
<feature type="compositionally biased region" description="Acidic residues" evidence="10">
    <location>
        <begin position="563"/>
        <end position="632"/>
    </location>
</feature>
<dbReference type="EMBL" id="JAJEQN010000032">
    <property type="protein sequence ID" value="MCC2222330.1"/>
    <property type="molecule type" value="Genomic_DNA"/>
</dbReference>
<comment type="caution">
    <text evidence="14">The sequence shown here is derived from an EMBL/GenBank/DDBJ whole genome shotgun (WGS) entry which is preliminary data.</text>
</comment>
<feature type="compositionally biased region" description="Polar residues" evidence="10">
    <location>
        <begin position="405"/>
        <end position="429"/>
    </location>
</feature>
<evidence type="ECO:0000256" key="9">
    <source>
        <dbReference type="RuleBase" id="RU004016"/>
    </source>
</evidence>
<evidence type="ECO:0000259" key="13">
    <source>
        <dbReference type="PROSITE" id="PS51781"/>
    </source>
</evidence>
<evidence type="ECO:0000256" key="8">
    <source>
        <dbReference type="PIRSR" id="PIRSR618044-2"/>
    </source>
</evidence>
<evidence type="ECO:0000256" key="6">
    <source>
        <dbReference type="ARBA" id="ARBA00023316"/>
    </source>
</evidence>
<dbReference type="GO" id="GO:0008360">
    <property type="term" value="P:regulation of cell shape"/>
    <property type="evidence" value="ECO:0007669"/>
    <property type="project" value="UniProtKB-KW"/>
</dbReference>
<keyword evidence="3" id="KW-0378">Hydrolase</keyword>